<evidence type="ECO:0000256" key="1">
    <source>
        <dbReference type="ARBA" id="ARBA00022729"/>
    </source>
</evidence>
<reference evidence="3 4" key="1">
    <citation type="submission" date="2019-07" db="EMBL/GenBank/DDBJ databases">
        <title>Genome sequencing of 100 strains of the haloalkaliphilic chemolithoautotrophic sulfur-oxidizing bacterium Thioalkalivibrio.</title>
        <authorList>
            <person name="Muyzer G."/>
        </authorList>
    </citation>
    <scope>NUCLEOTIDE SEQUENCE [LARGE SCALE GENOMIC DNA]</scope>
    <source>
        <strain evidence="3 4">ASO4-4</strain>
    </source>
</reference>
<organism evidence="3 4">
    <name type="scientific">Desulfobotulus alkaliphilus</name>
    <dbReference type="NCBI Taxonomy" id="622671"/>
    <lineage>
        <taxon>Bacteria</taxon>
        <taxon>Pseudomonadati</taxon>
        <taxon>Thermodesulfobacteriota</taxon>
        <taxon>Desulfobacteria</taxon>
        <taxon>Desulfobacterales</taxon>
        <taxon>Desulfobacteraceae</taxon>
        <taxon>Desulfobotulus</taxon>
    </lineage>
</organism>
<dbReference type="Proteomes" id="UP000318307">
    <property type="component" value="Unassembled WGS sequence"/>
</dbReference>
<dbReference type="InterPro" id="IPR029046">
    <property type="entry name" value="LolA/LolB/LppX"/>
</dbReference>
<keyword evidence="1 2" id="KW-0732">Signal</keyword>
<feature type="chain" id="PRO_5021711064" evidence="2">
    <location>
        <begin position="20"/>
        <end position="208"/>
    </location>
</feature>
<comment type="caution">
    <text evidence="3">The sequence shown here is derived from an EMBL/GenBank/DDBJ whole genome shotgun (WGS) entry which is preliminary data.</text>
</comment>
<evidence type="ECO:0000313" key="4">
    <source>
        <dbReference type="Proteomes" id="UP000318307"/>
    </source>
</evidence>
<feature type="signal peptide" evidence="2">
    <location>
        <begin position="1"/>
        <end position="19"/>
    </location>
</feature>
<keyword evidence="4" id="KW-1185">Reference proteome</keyword>
<name>A0A562S8J8_9BACT</name>
<dbReference type="SUPFAM" id="SSF89392">
    <property type="entry name" value="Prokaryotic lipoproteins and lipoprotein localization factors"/>
    <property type="match status" value="1"/>
</dbReference>
<dbReference type="EMBL" id="VLLC01000002">
    <property type="protein sequence ID" value="TWI76746.1"/>
    <property type="molecule type" value="Genomic_DNA"/>
</dbReference>
<proteinExistence type="predicted"/>
<accession>A0A562S8J8</accession>
<sequence length="208" mass="23670">MKFFWVGLCLLLFSFFSTDFFEVASADSVDRMLDRFDSLTNYTALLDSEGEGGRNRIYYTYQKPGFMRMDFIEPHKGARLIYNPESKRVHLQPFSGSLIQLRLSPENRLIRDPKGHTVDRSDIGSLLKTVKKYADEGIVTLLSPESVDGLLCEGVLVEAEGTVWFLWVHPELGLPVKVERFSDGGEGEIVFLRRLQVDVELGKDVFLP</sequence>
<dbReference type="AlphaFoldDB" id="A0A562S8J8"/>
<evidence type="ECO:0000313" key="3">
    <source>
        <dbReference type="EMBL" id="TWI76746.1"/>
    </source>
</evidence>
<gene>
    <name evidence="3" type="ORF">LZ24_00367</name>
</gene>
<protein>
    <submittedName>
        <fullName evidence="3">Outer membrane lipoprotein-sorting protein</fullName>
    </submittedName>
</protein>
<evidence type="ECO:0000256" key="2">
    <source>
        <dbReference type="SAM" id="SignalP"/>
    </source>
</evidence>
<keyword evidence="3" id="KW-0449">Lipoprotein</keyword>